<evidence type="ECO:0000313" key="12">
    <source>
        <dbReference type="EMBL" id="MBC8769564.1"/>
    </source>
</evidence>
<keyword evidence="3 8" id="KW-1134">Transmembrane beta strand</keyword>
<dbReference type="Gene3D" id="2.60.40.1120">
    <property type="entry name" value="Carboxypeptidase-like, regulatory domain"/>
    <property type="match status" value="1"/>
</dbReference>
<evidence type="ECO:0000256" key="6">
    <source>
        <dbReference type="ARBA" id="ARBA00023136"/>
    </source>
</evidence>
<keyword evidence="5 9" id="KW-0798">TonB box</keyword>
<dbReference type="Pfam" id="PF07715">
    <property type="entry name" value="Plug"/>
    <property type="match status" value="1"/>
</dbReference>
<keyword evidence="7 8" id="KW-0998">Cell outer membrane</keyword>
<keyword evidence="12" id="KW-0675">Receptor</keyword>
<evidence type="ECO:0000256" key="8">
    <source>
        <dbReference type="PROSITE-ProRule" id="PRU01360"/>
    </source>
</evidence>
<dbReference type="Gene3D" id="3.55.50.30">
    <property type="match status" value="1"/>
</dbReference>
<dbReference type="SUPFAM" id="SSF56935">
    <property type="entry name" value="Porins"/>
    <property type="match status" value="1"/>
</dbReference>
<protein>
    <submittedName>
        <fullName evidence="12">TonB-dependent receptor</fullName>
    </submittedName>
</protein>
<dbReference type="InterPro" id="IPR008969">
    <property type="entry name" value="CarboxyPept-like_regulatory"/>
</dbReference>
<dbReference type="InterPro" id="IPR000531">
    <property type="entry name" value="Beta-barrel_TonB"/>
</dbReference>
<keyword evidence="2 8" id="KW-0813">Transport</keyword>
<evidence type="ECO:0000256" key="2">
    <source>
        <dbReference type="ARBA" id="ARBA00022448"/>
    </source>
</evidence>
<evidence type="ECO:0000313" key="13">
    <source>
        <dbReference type="Proteomes" id="UP000618952"/>
    </source>
</evidence>
<feature type="domain" description="TonB-dependent receptor-like beta-barrel" evidence="10">
    <location>
        <begin position="516"/>
        <end position="855"/>
    </location>
</feature>
<evidence type="ECO:0000256" key="9">
    <source>
        <dbReference type="RuleBase" id="RU003357"/>
    </source>
</evidence>
<dbReference type="SUPFAM" id="SSF49464">
    <property type="entry name" value="Carboxypeptidase regulatory domain-like"/>
    <property type="match status" value="1"/>
</dbReference>
<evidence type="ECO:0000256" key="4">
    <source>
        <dbReference type="ARBA" id="ARBA00022692"/>
    </source>
</evidence>
<comment type="similarity">
    <text evidence="8 9">Belongs to the TonB-dependent receptor family.</text>
</comment>
<dbReference type="Proteomes" id="UP000618952">
    <property type="component" value="Unassembled WGS sequence"/>
</dbReference>
<proteinExistence type="inferred from homology"/>
<evidence type="ECO:0000256" key="5">
    <source>
        <dbReference type="ARBA" id="ARBA00023077"/>
    </source>
</evidence>
<gene>
    <name evidence="12" type="ORF">H4O18_16315</name>
</gene>
<comment type="subcellular location">
    <subcellularLocation>
        <location evidence="1 8">Cell outer membrane</location>
        <topology evidence="1 8">Multi-pass membrane protein</topology>
    </subcellularLocation>
</comment>
<evidence type="ECO:0000256" key="7">
    <source>
        <dbReference type="ARBA" id="ARBA00023237"/>
    </source>
</evidence>
<dbReference type="InterPro" id="IPR039426">
    <property type="entry name" value="TonB-dep_rcpt-like"/>
</dbReference>
<dbReference type="Pfam" id="PF00593">
    <property type="entry name" value="TonB_dep_Rec_b-barrel"/>
    <property type="match status" value="1"/>
</dbReference>
<evidence type="ECO:0000256" key="1">
    <source>
        <dbReference type="ARBA" id="ARBA00004571"/>
    </source>
</evidence>
<comment type="caution">
    <text evidence="12">The sequence shown here is derived from an EMBL/GenBank/DDBJ whole genome shotgun (WGS) entry which is preliminary data.</text>
</comment>
<dbReference type="InterPro" id="IPR023997">
    <property type="entry name" value="TonB-dep_OMP_SusC/RagA_CS"/>
</dbReference>
<sequence>MTALLGLHANDSYAQKAKVTLNVENATVQEVIDNIELNTKFNFVYNTKHVNLQRKLSLKFNQEHIDKVLNQLFESTNTNYKVKGTQVILWQSQPNKVIEVSTLADNPGEPLVVQSVISGTVMDMDGTPLPGANIVEKGTTNGVIADFDGNFSININSENAVLVVSFIGFITKEQPIAGQNQLIIELQEDSAKLDEVIVTGYTSERKSDLTGAVSIVKIDEMTDQPLASVNEIVQGRSAGVEVLSSNSPGGNAAIRIRGFSTIRNNDPLYVIDGVPTTTGINLINPNDIESLQVLKDASSASIYGSRAANGVVVITTKKGKEGKVKIAYDGYAGAMTVMRLPKLASASQYGEGLWQAFANDGITPSNDIYGTGSTPVIPDFLDAENTIPSANTDWLGALFNTALVTSHNISFSSGTDTSNSFFSLGYYKQDGILKNTGFDRYTFRANTNYKLGSKVTVGENFSASFSNNTDINTNALLGSPVYSAFLMPSIAPIYDINGEFTGYPLDDIENPVGRLYRNKDNEDKTIRLFGNVFAEIQLAKGLKFKTNYGLTVSNFSGTNFSPTYKEPNTQRVEASLTKSEQNLMEWTFTNTLNYDKTFNDLHNLNLLAGYESIESQLETLSAFRQGFPGNDSNFQVLNAGDAGTQQNTNIKFENSLVSFFGKANYSYDDRYLASYTIRRDGTSKLANNKWGTFSAASLGWKISNEAFYNSELVNNLKLRLGWGQNGNQDIPPYVTSSGYFSNPFNSNYALDGTQNSVFNGYIISRNSNPDLKWETTEQYNIGVDIGIMSNRLDFTLDYFNKTTEDLLLERQLAPIAGGTNSSVWDNVGTMNNKGFELGANYRNDYDRELQVSAGLNMSIIRNELTSLKEGVDFVGIDAVTLHSNNFDQEVSRTAVGQPIASFFGWVADGIFQDQSEIDAHSFQNASTSPGDIRFRDINNDNVIDDKDRKFIGNPHPDLSINLNLNFEYKNLDLTTFFRSSFGNDVYDLTRYYSDFYNLSSYNKHSRIADAWTPTNTGSSIPRLSLNDPNNNIRPSSYYVKNGTFVKLQTLQMGYNFTKSTLESLSLNRLRLYLNLQNVFTISGYDGIDPEIGLQNYTSDDRNLDIGVDRAIYPPSRTVTLGLNIAF</sequence>
<dbReference type="EMBL" id="JACLHY010000019">
    <property type="protein sequence ID" value="MBC8769564.1"/>
    <property type="molecule type" value="Genomic_DNA"/>
</dbReference>
<dbReference type="InterPro" id="IPR012910">
    <property type="entry name" value="Plug_dom"/>
</dbReference>
<keyword evidence="13" id="KW-1185">Reference proteome</keyword>
<keyword evidence="4 8" id="KW-0812">Transmembrane</keyword>
<dbReference type="InterPro" id="IPR037066">
    <property type="entry name" value="Plug_dom_sf"/>
</dbReference>
<dbReference type="PROSITE" id="PS52016">
    <property type="entry name" value="TONB_DEPENDENT_REC_3"/>
    <property type="match status" value="1"/>
</dbReference>
<name>A0ABR7QR79_9FLAO</name>
<organism evidence="12 13">
    <name type="scientific">Arenibacter arenosicollis</name>
    <dbReference type="NCBI Taxonomy" id="2762274"/>
    <lineage>
        <taxon>Bacteria</taxon>
        <taxon>Pseudomonadati</taxon>
        <taxon>Bacteroidota</taxon>
        <taxon>Flavobacteriia</taxon>
        <taxon>Flavobacteriales</taxon>
        <taxon>Flavobacteriaceae</taxon>
        <taxon>Arenibacter</taxon>
    </lineage>
</organism>
<feature type="domain" description="TonB-dependent receptor plug" evidence="11">
    <location>
        <begin position="206"/>
        <end position="311"/>
    </location>
</feature>
<dbReference type="Pfam" id="PF13715">
    <property type="entry name" value="CarbopepD_reg_2"/>
    <property type="match status" value="1"/>
</dbReference>
<dbReference type="Gene3D" id="2.170.130.10">
    <property type="entry name" value="TonB-dependent receptor, plug domain"/>
    <property type="match status" value="1"/>
</dbReference>
<evidence type="ECO:0000259" key="11">
    <source>
        <dbReference type="Pfam" id="PF07715"/>
    </source>
</evidence>
<evidence type="ECO:0000256" key="3">
    <source>
        <dbReference type="ARBA" id="ARBA00022452"/>
    </source>
</evidence>
<dbReference type="InterPro" id="IPR023996">
    <property type="entry name" value="TonB-dep_OMP_SusC/RagA"/>
</dbReference>
<accession>A0ABR7QR79</accession>
<dbReference type="Gene3D" id="2.40.170.20">
    <property type="entry name" value="TonB-dependent receptor, beta-barrel domain"/>
    <property type="match status" value="1"/>
</dbReference>
<reference evidence="12 13" key="1">
    <citation type="submission" date="2020-08" db="EMBL/GenBank/DDBJ databases">
        <title>Arenibacter gaetbuli sp. nov., isolated from a sand dune.</title>
        <authorList>
            <person name="Park S."/>
            <person name="Yoon J.-H."/>
        </authorList>
    </citation>
    <scope>NUCLEOTIDE SEQUENCE [LARGE SCALE GENOMIC DNA]</scope>
    <source>
        <strain evidence="12 13">BSSL-BM3</strain>
    </source>
</reference>
<keyword evidence="6 8" id="KW-0472">Membrane</keyword>
<evidence type="ECO:0000259" key="10">
    <source>
        <dbReference type="Pfam" id="PF00593"/>
    </source>
</evidence>
<dbReference type="NCBIfam" id="TIGR04057">
    <property type="entry name" value="SusC_RagA_signa"/>
    <property type="match status" value="1"/>
</dbReference>
<dbReference type="NCBIfam" id="TIGR04056">
    <property type="entry name" value="OMP_RagA_SusC"/>
    <property type="match status" value="1"/>
</dbReference>
<dbReference type="InterPro" id="IPR036942">
    <property type="entry name" value="Beta-barrel_TonB_sf"/>
</dbReference>